<dbReference type="Proteomes" id="UP000262583">
    <property type="component" value="Chromosome"/>
</dbReference>
<dbReference type="PROSITE" id="PS50283">
    <property type="entry name" value="NA_SOLUT_SYMP_3"/>
    <property type="match status" value="1"/>
</dbReference>
<feature type="transmembrane region" description="Helical" evidence="14">
    <location>
        <begin position="77"/>
        <end position="96"/>
    </location>
</feature>
<accession>A0A2Z4Y4Q2</accession>
<evidence type="ECO:0000256" key="5">
    <source>
        <dbReference type="ARBA" id="ARBA00022692"/>
    </source>
</evidence>
<dbReference type="CDD" id="cd10322">
    <property type="entry name" value="SLC5sbd"/>
    <property type="match status" value="1"/>
</dbReference>
<keyword evidence="3" id="KW-0813">Transport</keyword>
<feature type="transmembrane region" description="Helical" evidence="14">
    <location>
        <begin position="158"/>
        <end position="177"/>
    </location>
</feature>
<keyword evidence="10 14" id="KW-0472">Membrane</keyword>
<comment type="catalytic activity">
    <reaction evidence="12">
        <text>L-proline(in) + Na(+)(in) = L-proline(out) + Na(+)(out)</text>
        <dbReference type="Rhea" id="RHEA:28967"/>
        <dbReference type="ChEBI" id="CHEBI:29101"/>
        <dbReference type="ChEBI" id="CHEBI:60039"/>
    </reaction>
</comment>
<keyword evidence="9" id="KW-0406">Ion transport</keyword>
<keyword evidence="6" id="KW-0769">Symport</keyword>
<evidence type="ECO:0000256" key="4">
    <source>
        <dbReference type="ARBA" id="ARBA00022475"/>
    </source>
</evidence>
<evidence type="ECO:0000256" key="13">
    <source>
        <dbReference type="RuleBase" id="RU362091"/>
    </source>
</evidence>
<evidence type="ECO:0000256" key="14">
    <source>
        <dbReference type="SAM" id="Phobius"/>
    </source>
</evidence>
<dbReference type="GO" id="GO:0005298">
    <property type="term" value="F:proline:sodium symporter activity"/>
    <property type="evidence" value="ECO:0007669"/>
    <property type="project" value="TreeGrafter"/>
</dbReference>
<keyword evidence="7 14" id="KW-1133">Transmembrane helix</keyword>
<dbReference type="GO" id="GO:0015193">
    <property type="term" value="F:L-proline transmembrane transporter activity"/>
    <property type="evidence" value="ECO:0007669"/>
    <property type="project" value="TreeGrafter"/>
</dbReference>
<comment type="similarity">
    <text evidence="2 13">Belongs to the sodium:solute symporter (SSF) (TC 2.A.21) family.</text>
</comment>
<evidence type="ECO:0000256" key="9">
    <source>
        <dbReference type="ARBA" id="ARBA00023065"/>
    </source>
</evidence>
<evidence type="ECO:0000256" key="12">
    <source>
        <dbReference type="ARBA" id="ARBA00033708"/>
    </source>
</evidence>
<feature type="transmembrane region" description="Helical" evidence="14">
    <location>
        <begin position="125"/>
        <end position="146"/>
    </location>
</feature>
<proteinExistence type="inferred from homology"/>
<keyword evidence="4" id="KW-1003">Cell membrane</keyword>
<dbReference type="InterPro" id="IPR038377">
    <property type="entry name" value="Na/Glc_symporter_sf"/>
</dbReference>
<feature type="transmembrane region" description="Helical" evidence="14">
    <location>
        <begin position="6"/>
        <end position="25"/>
    </location>
</feature>
<dbReference type="NCBIfam" id="TIGR00813">
    <property type="entry name" value="sss"/>
    <property type="match status" value="1"/>
</dbReference>
<keyword evidence="8" id="KW-0915">Sodium</keyword>
<organism evidence="15 16">
    <name type="scientific">Sumerlaea chitinivorans</name>
    <dbReference type="NCBI Taxonomy" id="2250252"/>
    <lineage>
        <taxon>Bacteria</taxon>
        <taxon>Candidatus Sumerlaeota</taxon>
        <taxon>Candidatus Sumerlaeia</taxon>
        <taxon>Candidatus Sumerlaeales</taxon>
        <taxon>Candidatus Sumerlaeaceae</taxon>
        <taxon>Candidatus Sumerlaea</taxon>
    </lineage>
</organism>
<evidence type="ECO:0000256" key="3">
    <source>
        <dbReference type="ARBA" id="ARBA00022448"/>
    </source>
</evidence>
<feature type="transmembrane region" description="Helical" evidence="14">
    <location>
        <begin position="448"/>
        <end position="466"/>
    </location>
</feature>
<keyword evidence="5 14" id="KW-0812">Transmembrane</keyword>
<dbReference type="EMBL" id="CP030759">
    <property type="protein sequence ID" value="AXA36177.1"/>
    <property type="molecule type" value="Genomic_DNA"/>
</dbReference>
<dbReference type="Pfam" id="PF00474">
    <property type="entry name" value="SSF"/>
    <property type="match status" value="1"/>
</dbReference>
<dbReference type="GO" id="GO:0005886">
    <property type="term" value="C:plasma membrane"/>
    <property type="evidence" value="ECO:0007669"/>
    <property type="project" value="UniProtKB-SubCell"/>
</dbReference>
<evidence type="ECO:0000256" key="11">
    <source>
        <dbReference type="ARBA" id="ARBA00023201"/>
    </source>
</evidence>
<evidence type="ECO:0000256" key="7">
    <source>
        <dbReference type="ARBA" id="ARBA00022989"/>
    </source>
</evidence>
<evidence type="ECO:0000256" key="8">
    <source>
        <dbReference type="ARBA" id="ARBA00023053"/>
    </source>
</evidence>
<feature type="transmembrane region" description="Helical" evidence="14">
    <location>
        <begin position="287"/>
        <end position="311"/>
    </location>
</feature>
<name>A0A2Z4Y4Q2_SUMC1</name>
<dbReference type="PANTHER" id="PTHR48086">
    <property type="entry name" value="SODIUM/PROLINE SYMPORTER-RELATED"/>
    <property type="match status" value="1"/>
</dbReference>
<dbReference type="GO" id="GO:0015824">
    <property type="term" value="P:proline transport"/>
    <property type="evidence" value="ECO:0007669"/>
    <property type="project" value="TreeGrafter"/>
</dbReference>
<comment type="subcellular location">
    <subcellularLocation>
        <location evidence="1">Cell membrane</location>
        <topology evidence="1">Multi-pass membrane protein</topology>
    </subcellularLocation>
</comment>
<dbReference type="KEGG" id="schv:BRCON_1400"/>
<evidence type="ECO:0000256" key="6">
    <source>
        <dbReference type="ARBA" id="ARBA00022847"/>
    </source>
</evidence>
<gene>
    <name evidence="15" type="ORF">BRCON_1400</name>
</gene>
<evidence type="ECO:0000256" key="10">
    <source>
        <dbReference type="ARBA" id="ARBA00023136"/>
    </source>
</evidence>
<evidence type="ECO:0000256" key="2">
    <source>
        <dbReference type="ARBA" id="ARBA00006434"/>
    </source>
</evidence>
<feature type="transmembrane region" description="Helical" evidence="14">
    <location>
        <begin position="331"/>
        <end position="353"/>
    </location>
</feature>
<feature type="transmembrane region" description="Helical" evidence="14">
    <location>
        <begin position="189"/>
        <end position="209"/>
    </location>
</feature>
<evidence type="ECO:0000313" key="16">
    <source>
        <dbReference type="Proteomes" id="UP000262583"/>
    </source>
</evidence>
<evidence type="ECO:0000256" key="1">
    <source>
        <dbReference type="ARBA" id="ARBA00004651"/>
    </source>
</evidence>
<reference evidence="15 16" key="1">
    <citation type="submission" date="2018-05" db="EMBL/GenBank/DDBJ databases">
        <title>A metagenomic window into the 2 km-deep terrestrial subsurface aquifer revealed taxonomically and functionally diverse microbial community comprising novel uncultured bacterial lineages.</title>
        <authorList>
            <person name="Kadnikov V.V."/>
            <person name="Mardanov A.V."/>
            <person name="Beletsky A.V."/>
            <person name="Banks D."/>
            <person name="Pimenov N.V."/>
            <person name="Frank Y.A."/>
            <person name="Karnachuk O.V."/>
            <person name="Ravin N.V."/>
        </authorList>
    </citation>
    <scope>NUCLEOTIDE SEQUENCE [LARGE SCALE GENOMIC DNA]</scope>
    <source>
        <strain evidence="15">BY</strain>
    </source>
</reference>
<feature type="transmembrane region" description="Helical" evidence="14">
    <location>
        <begin position="248"/>
        <end position="266"/>
    </location>
</feature>
<keyword evidence="11" id="KW-0739">Sodium transport</keyword>
<evidence type="ECO:0000313" key="15">
    <source>
        <dbReference type="EMBL" id="AXA36177.1"/>
    </source>
</evidence>
<dbReference type="PANTHER" id="PTHR48086:SF3">
    <property type="entry name" value="SODIUM_PROLINE SYMPORTER"/>
    <property type="match status" value="1"/>
</dbReference>
<dbReference type="Gene3D" id="1.20.1730.10">
    <property type="entry name" value="Sodium/glucose cotransporter"/>
    <property type="match status" value="1"/>
</dbReference>
<feature type="transmembrane region" description="Helical" evidence="14">
    <location>
        <begin position="46"/>
        <end position="71"/>
    </location>
</feature>
<dbReference type="InterPro" id="IPR050277">
    <property type="entry name" value="Sodium:Solute_Symporter"/>
</dbReference>
<dbReference type="InterPro" id="IPR001734">
    <property type="entry name" value="Na/solute_symporter"/>
</dbReference>
<feature type="transmembrane region" description="Helical" evidence="14">
    <location>
        <begin position="415"/>
        <end position="436"/>
    </location>
</feature>
<dbReference type="AlphaFoldDB" id="A0A2Z4Y4Q2"/>
<protein>
    <submittedName>
        <fullName evidence="15">Sodium/proline symporter</fullName>
    </submittedName>
</protein>
<feature type="transmembrane region" description="Helical" evidence="14">
    <location>
        <begin position="391"/>
        <end position="409"/>
    </location>
</feature>
<sequence length="532" mass="56993">MEQVPIFTLTIVTLIYLLITVYLGFRGYQETKTAADFLVAGRKTHPIVMALSYGATFISTSAIVGFGGVAAVFGMGILWLTFLNILVGIFIAFVCFGKRMRPMGHNLQAHTFPEFLAKRYQSRAIHLYAALLIFLFMPLYAAAVMIGGARFVEQSFHISYETALSVFAIIVAGYVIAGGLKGVMYTDAFQGFIMIVGMLVLGISTYLHLGGIVSAHQALNDLATQIPEKLKAGGVVNWAAMPATGSPMWWQLVTTIVMGVGIGVLGQPQLAVRFMTVKSNRELNRGVGMGGLFILLMTGTAFVCGALSNVYFFNSKGQVAIQVAGGNADKIIPMFINAFMPSWFVVLFMLTLLSAAMSTMSSQFHTMGTAIGRDIYEQGFGSPHGSPRTVLITRLGIVVAIIVTVTLAYQLPSSVIAQATAVFFGLCGATFLPAYLGGLYSKRVTRPAALASMLIGSISALLWLAFVQEKTAGGLGLCKLMFGQDTLGGAPWKSIDAQIIALPLSTLVLIVVSALTPPPPQEHVEECFKGIK</sequence>